<sequence length="874" mass="97523">MDDVNSDYDVNKFTYKRRLDRAPDKQFKKLQINDKVAVGSLRKALEEAKFRIIKLRDENDEKECIIDEEKMLRKAAEEKLQTILVDLYNNPEVNLELQNRLPKAKKHMNHEFQNPSLIIASNENIQVKDASRPKVSAAFSDPNIHSSGVAEFSDDFKKPVEIYREEFSPSHGNLIVHSREMSNDSSHQLQSSSESLVSPQMTPGMPLTHSYGSILSTSLSSIESSSYQALPSYGGVVSERNSRDTNPYLNIPLATSRDTYTYPSMTSKDTKANQPGNENRIHPNSVPYVMGQNQTSVHSPLNPDMQHNSQPYVHSNVTDGQTIRVQSLLSPAHPGQSYNPVTPNPTGHSLNQVMPTIVQPSYQAASAAVEQYSTVPSVPNYLGHSQTYNYNEPALQNISQSSYKPTSLSGVEQYSAVHPSVFPISSSLASNTGPYSVNQTLFSSHIAPGTNNPLSVYKSNPANSLPPHNTTAKDCTPPFFTVSNSYLTSSAIPVHNTFLTSSAIPVHNTFLTSSAIPVHNTFLAGQNLKGQNDYSTAFIPVTSSLLSSIPAHPTASASQNLRTWEAVQVSNMTRLLAELSTLKKENNELREDLKKVKQENELLTKRPKTDKIDSFETVGALIEDVRAAEKKHSDAAKLLVQAADDDKLAALKELEIIKSAKNLRRTLSESDISEADSYTTMRSESKGRQSKSSASSQVPIEHLIRRQREIMKEEMQRVIDQRNEARQKVLKLEKKLCSLEMVKSSENNNDMLMAKLKVIEEERDLLLAKFQFLMQDIGETKLVYNLHKALVSDEAANDINTYQSYKEADTNVVNNKVKAQLAKESEGKNYLETKLTSMQKENLAQAECIEKLQQVIQRQRHKLNTLCAGPMLIE</sequence>
<proteinExistence type="predicted"/>
<dbReference type="Proteomes" id="UP000076420">
    <property type="component" value="Unassembled WGS sequence"/>
</dbReference>
<dbReference type="VEuPathDB" id="VectorBase:BGLB027634"/>
<name>A0A2C9L6I3_BIOGL</name>
<gene>
    <name evidence="3" type="primary">106055396</name>
</gene>
<organism evidence="3 4">
    <name type="scientific">Biomphalaria glabrata</name>
    <name type="common">Bloodfluke planorb</name>
    <name type="synonym">Freshwater snail</name>
    <dbReference type="NCBI Taxonomy" id="6526"/>
    <lineage>
        <taxon>Eukaryota</taxon>
        <taxon>Metazoa</taxon>
        <taxon>Spiralia</taxon>
        <taxon>Lophotrochozoa</taxon>
        <taxon>Mollusca</taxon>
        <taxon>Gastropoda</taxon>
        <taxon>Heterobranchia</taxon>
        <taxon>Euthyneura</taxon>
        <taxon>Panpulmonata</taxon>
        <taxon>Hygrophila</taxon>
        <taxon>Lymnaeoidea</taxon>
        <taxon>Planorbidae</taxon>
        <taxon>Biomphalaria</taxon>
    </lineage>
</organism>
<protein>
    <recommendedName>
        <fullName evidence="5">Mirror-image polydactyly gene 1 protein</fullName>
    </recommendedName>
</protein>
<evidence type="ECO:0000313" key="3">
    <source>
        <dbReference type="EnsemblMetazoa" id="BGLB027634-PA"/>
    </source>
</evidence>
<dbReference type="AlphaFoldDB" id="A0A2C9L6I3"/>
<evidence type="ECO:0008006" key="5">
    <source>
        <dbReference type="Google" id="ProtNLM"/>
    </source>
</evidence>
<evidence type="ECO:0000256" key="1">
    <source>
        <dbReference type="SAM" id="Coils"/>
    </source>
</evidence>
<evidence type="ECO:0000256" key="2">
    <source>
        <dbReference type="SAM" id="MobiDB-lite"/>
    </source>
</evidence>
<dbReference type="OrthoDB" id="6426880at2759"/>
<reference evidence="3" key="1">
    <citation type="submission" date="2020-05" db="UniProtKB">
        <authorList>
            <consortium name="EnsemblMetazoa"/>
        </authorList>
    </citation>
    <scope>IDENTIFICATION</scope>
    <source>
        <strain evidence="3">BB02</strain>
    </source>
</reference>
<feature type="coiled-coil region" evidence="1">
    <location>
        <begin position="572"/>
        <end position="606"/>
    </location>
</feature>
<dbReference type="KEGG" id="bgt:106055396"/>
<dbReference type="RefSeq" id="XP_013067085.2">
    <property type="nucleotide sequence ID" value="XM_013211631.2"/>
</dbReference>
<dbReference type="EnsemblMetazoa" id="BGLB027634-RA">
    <property type="protein sequence ID" value="BGLB027634-PA"/>
    <property type="gene ID" value="BGLB027634"/>
</dbReference>
<feature type="region of interest" description="Disordered" evidence="2">
    <location>
        <begin position="672"/>
        <end position="699"/>
    </location>
</feature>
<dbReference type="STRING" id="6526.A0A2C9L6I3"/>
<accession>A0A2C9L6I3</accession>
<evidence type="ECO:0000313" key="4">
    <source>
        <dbReference type="Proteomes" id="UP000076420"/>
    </source>
</evidence>
<feature type="coiled-coil region" evidence="1">
    <location>
        <begin position="708"/>
        <end position="769"/>
    </location>
</feature>
<keyword evidence="1" id="KW-0175">Coiled coil</keyword>
<dbReference type="VEuPathDB" id="VectorBase:BGLAX_048409"/>